<dbReference type="AlphaFoldDB" id="A0A3D8J0R1"/>
<proteinExistence type="predicted"/>
<dbReference type="EMBL" id="NXLX01000033">
    <property type="protein sequence ID" value="RDU71078.1"/>
    <property type="molecule type" value="Genomic_DNA"/>
</dbReference>
<dbReference type="Proteomes" id="UP000256695">
    <property type="component" value="Unassembled WGS sequence"/>
</dbReference>
<evidence type="ECO:0000313" key="1">
    <source>
        <dbReference type="EMBL" id="RDU71078.1"/>
    </source>
</evidence>
<accession>A0A3D8J0R1</accession>
<organism evidence="1 2">
    <name type="scientific">Helicobacter anseris</name>
    <dbReference type="NCBI Taxonomy" id="375926"/>
    <lineage>
        <taxon>Bacteria</taxon>
        <taxon>Pseudomonadati</taxon>
        <taxon>Campylobacterota</taxon>
        <taxon>Epsilonproteobacteria</taxon>
        <taxon>Campylobacterales</taxon>
        <taxon>Helicobacteraceae</taxon>
        <taxon>Helicobacter</taxon>
    </lineage>
</organism>
<keyword evidence="2" id="KW-1185">Reference proteome</keyword>
<reference evidence="1 2" key="1">
    <citation type="submission" date="2018-04" db="EMBL/GenBank/DDBJ databases">
        <title>Novel Campyloabacter and Helicobacter Species and Strains.</title>
        <authorList>
            <person name="Mannion A.J."/>
            <person name="Shen Z."/>
            <person name="Fox J.G."/>
        </authorList>
    </citation>
    <scope>NUCLEOTIDE SEQUENCE [LARGE SCALE GENOMIC DNA]</scope>
    <source>
        <strain evidence="1 2">MIT 04-9362</strain>
    </source>
</reference>
<comment type="caution">
    <text evidence="1">The sequence shown here is derived from an EMBL/GenBank/DDBJ whole genome shotgun (WGS) entry which is preliminary data.</text>
</comment>
<protein>
    <submittedName>
        <fullName evidence="1">Uncharacterized protein</fullName>
    </submittedName>
</protein>
<sequence length="169" mass="20210">MNIENQKINTVDLGNGIHFIRVKDGYADSFKGKKLEFYNYEIDSYFSVYFKNEAELKMGKYRSDIIETNDLKKGLEGCVPQECIRSYHFLFFYLISHQWRSTNKYYTNFHKGAFIALKTVEQQYCDINADRTDLLKIHKLRLEYYRNLQIATYLPEIRKNYYEGKTLAL</sequence>
<dbReference type="RefSeq" id="WP_115579710.1">
    <property type="nucleotide sequence ID" value="NZ_NXLX01000033.1"/>
</dbReference>
<evidence type="ECO:0000313" key="2">
    <source>
        <dbReference type="Proteomes" id="UP000256695"/>
    </source>
</evidence>
<name>A0A3D8J0R1_9HELI</name>
<gene>
    <name evidence="1" type="ORF">CQA57_07975</name>
</gene>